<dbReference type="PANTHER" id="PTHR16220">
    <property type="entry name" value="WD REPEAT PROTEIN 8-RELATED"/>
    <property type="match status" value="1"/>
</dbReference>
<dbReference type="GO" id="GO:0005815">
    <property type="term" value="C:microtubule organizing center"/>
    <property type="evidence" value="ECO:0007669"/>
    <property type="project" value="TreeGrafter"/>
</dbReference>
<dbReference type="Proteomes" id="UP000789831">
    <property type="component" value="Unassembled WGS sequence"/>
</dbReference>
<dbReference type="InterPro" id="IPR015943">
    <property type="entry name" value="WD40/YVTN_repeat-like_dom_sf"/>
</dbReference>
<protein>
    <submittedName>
        <fullName evidence="1">13057_t:CDS:1</fullName>
    </submittedName>
</protein>
<dbReference type="GO" id="GO:1990811">
    <property type="term" value="C:MWP complex"/>
    <property type="evidence" value="ECO:0007669"/>
    <property type="project" value="TreeGrafter"/>
</dbReference>
<dbReference type="AlphaFoldDB" id="A0A9N8V0Y7"/>
<evidence type="ECO:0000313" key="1">
    <source>
        <dbReference type="EMBL" id="CAG8433318.1"/>
    </source>
</evidence>
<dbReference type="EMBL" id="CAJVPL010000004">
    <property type="protein sequence ID" value="CAG8433318.1"/>
    <property type="molecule type" value="Genomic_DNA"/>
</dbReference>
<dbReference type="SMART" id="SM00320">
    <property type="entry name" value="WD40"/>
    <property type="match status" value="4"/>
</dbReference>
<evidence type="ECO:0000313" key="2">
    <source>
        <dbReference type="Proteomes" id="UP000789831"/>
    </source>
</evidence>
<organism evidence="1 2">
    <name type="scientific">Ambispora gerdemannii</name>
    <dbReference type="NCBI Taxonomy" id="144530"/>
    <lineage>
        <taxon>Eukaryota</taxon>
        <taxon>Fungi</taxon>
        <taxon>Fungi incertae sedis</taxon>
        <taxon>Mucoromycota</taxon>
        <taxon>Glomeromycotina</taxon>
        <taxon>Glomeromycetes</taxon>
        <taxon>Archaeosporales</taxon>
        <taxon>Ambisporaceae</taxon>
        <taxon>Ambispora</taxon>
    </lineage>
</organism>
<dbReference type="InterPro" id="IPR052778">
    <property type="entry name" value="Centrosome-WD_assoc"/>
</dbReference>
<gene>
    <name evidence="1" type="ORF">AGERDE_LOCUS96</name>
</gene>
<dbReference type="Pfam" id="PF00400">
    <property type="entry name" value="WD40"/>
    <property type="match status" value="1"/>
</dbReference>
<dbReference type="InterPro" id="IPR001680">
    <property type="entry name" value="WD40_rpt"/>
</dbReference>
<name>A0A9N8V0Y7_9GLOM</name>
<dbReference type="GO" id="GO:1990810">
    <property type="term" value="P:microtubule anchoring at mitotic spindle pole body"/>
    <property type="evidence" value="ECO:0007669"/>
    <property type="project" value="TreeGrafter"/>
</dbReference>
<comment type="caution">
    <text evidence="1">The sequence shown here is derived from an EMBL/GenBank/DDBJ whole genome shotgun (WGS) entry which is preliminary data.</text>
</comment>
<reference evidence="1" key="1">
    <citation type="submission" date="2021-06" db="EMBL/GenBank/DDBJ databases">
        <authorList>
            <person name="Kallberg Y."/>
            <person name="Tangrot J."/>
            <person name="Rosling A."/>
        </authorList>
    </citation>
    <scope>NUCLEOTIDE SEQUENCE</scope>
    <source>
        <strain evidence="1">MT106</strain>
    </source>
</reference>
<proteinExistence type="predicted"/>
<dbReference type="SUPFAM" id="SSF50978">
    <property type="entry name" value="WD40 repeat-like"/>
    <property type="match status" value="1"/>
</dbReference>
<dbReference type="OrthoDB" id="308690at2759"/>
<keyword evidence="2" id="KW-1185">Reference proteome</keyword>
<accession>A0A9N8V0Y7</accession>
<dbReference type="Gene3D" id="2.130.10.10">
    <property type="entry name" value="YVTN repeat-like/Quinoprotein amine dehydrogenase"/>
    <property type="match status" value="2"/>
</dbReference>
<dbReference type="InterPro" id="IPR036322">
    <property type="entry name" value="WD40_repeat_dom_sf"/>
</dbReference>
<dbReference type="PANTHER" id="PTHR16220:SF0">
    <property type="entry name" value="WD REPEAT-CONTAINING PROTEIN WRAP73"/>
    <property type="match status" value="1"/>
</dbReference>
<sequence>MDFTELYKQSQYLSRFSPNGQYIATAFKQKLAFREASSLQILSIHTSADLIENIAWSADSELLFAASYKAGIINIWSVSDKKWSAKIEEGTVGLTNAKWSPDGRSVLCFSDFQVRTTIWSLITGEACFIQFPKYSDKGFDFRKDGKYFVLAERRDGKDFVGIYDCNNAWTLLKHFQVDTVDLENLAWSPDGRYIAIWDKCIDYKVLIYTPDGRRQQLFSAYYMGLGVKTAVWAPSSQFLAVGSYDQKIRFLNHYTWTPTLEFTHFNPVNGIDNLVIMREAREMKDRRSIRKYVIDQQPMELPEIRPDPEKPNPKLGVGLCKFNANGTLVASRNDNMPNSLWIWDISLLKPITIFIQLMPIRNFQWNPCYPNQLVLCCGSEYIYVWSGSEIGADIIEVPQVNFLVNSFRWNPDGHSLLLMDKEVFCVGFFVNEEEPDD</sequence>